<evidence type="ECO:0000313" key="1">
    <source>
        <dbReference type="EMBL" id="ORW03723.1"/>
    </source>
</evidence>
<accession>A0A1X1XXX8</accession>
<dbReference type="Proteomes" id="UP000193487">
    <property type="component" value="Unassembled WGS sequence"/>
</dbReference>
<dbReference type="RefSeq" id="WP_083071423.1">
    <property type="nucleotide sequence ID" value="NZ_LQPE01000115.1"/>
</dbReference>
<comment type="caution">
    <text evidence="1">The sequence shown here is derived from an EMBL/GenBank/DDBJ whole genome shotgun (WGS) entry which is preliminary data.</text>
</comment>
<sequence>MARYRVVWPDFPQRQYDSFPPETQRLIDAKIDLIRDDPEGYGSYDKATDHWTTTFGDGMGFITYAVVQQNVTIIILRLVAL</sequence>
<dbReference type="OrthoDB" id="5194222at2"/>
<reference evidence="1 2" key="1">
    <citation type="submission" date="2016-01" db="EMBL/GenBank/DDBJ databases">
        <title>The new phylogeny of the genus Mycobacterium.</title>
        <authorList>
            <person name="Tarcisio F."/>
            <person name="Conor M."/>
            <person name="Antonella G."/>
            <person name="Elisabetta G."/>
            <person name="Giulia F.S."/>
            <person name="Sara T."/>
            <person name="Anna F."/>
            <person name="Clotilde B."/>
            <person name="Roberto B."/>
            <person name="Veronica D.S."/>
            <person name="Fabio R."/>
            <person name="Monica P."/>
            <person name="Olivier J."/>
            <person name="Enrico T."/>
            <person name="Nicola S."/>
        </authorList>
    </citation>
    <scope>NUCLEOTIDE SEQUENCE [LARGE SCALE GENOMIC DNA]</scope>
    <source>
        <strain evidence="1 2">DSM 45166</strain>
    </source>
</reference>
<protein>
    <submittedName>
        <fullName evidence="1">Uncharacterized protein</fullName>
    </submittedName>
</protein>
<organism evidence="1 2">
    <name type="scientific">Mycobacterium kyorinense</name>
    <dbReference type="NCBI Taxonomy" id="487514"/>
    <lineage>
        <taxon>Bacteria</taxon>
        <taxon>Bacillati</taxon>
        <taxon>Actinomycetota</taxon>
        <taxon>Actinomycetes</taxon>
        <taxon>Mycobacteriales</taxon>
        <taxon>Mycobacteriaceae</taxon>
        <taxon>Mycobacterium</taxon>
    </lineage>
</organism>
<evidence type="ECO:0000313" key="2">
    <source>
        <dbReference type="Proteomes" id="UP000193487"/>
    </source>
</evidence>
<dbReference type="EMBL" id="LQPE01000115">
    <property type="protein sequence ID" value="ORW03723.1"/>
    <property type="molecule type" value="Genomic_DNA"/>
</dbReference>
<gene>
    <name evidence="1" type="ORF">AWC14_00340</name>
</gene>
<name>A0A1X1XXX8_9MYCO</name>
<proteinExistence type="predicted"/>
<keyword evidence="2" id="KW-1185">Reference proteome</keyword>
<dbReference type="AlphaFoldDB" id="A0A1X1XXX8"/>